<dbReference type="InterPro" id="IPR001810">
    <property type="entry name" value="F-box_dom"/>
</dbReference>
<dbReference type="InterPro" id="IPR036047">
    <property type="entry name" value="F-box-like_dom_sf"/>
</dbReference>
<keyword evidence="4" id="KW-1185">Reference proteome</keyword>
<dbReference type="Proteomes" id="UP001222325">
    <property type="component" value="Unassembled WGS sequence"/>
</dbReference>
<feature type="region of interest" description="Disordered" evidence="1">
    <location>
        <begin position="412"/>
        <end position="431"/>
    </location>
</feature>
<dbReference type="SUPFAM" id="SSF81383">
    <property type="entry name" value="F-box domain"/>
    <property type="match status" value="1"/>
</dbReference>
<organism evidence="3 4">
    <name type="scientific">Mycena belliarum</name>
    <dbReference type="NCBI Taxonomy" id="1033014"/>
    <lineage>
        <taxon>Eukaryota</taxon>
        <taxon>Fungi</taxon>
        <taxon>Dikarya</taxon>
        <taxon>Basidiomycota</taxon>
        <taxon>Agaricomycotina</taxon>
        <taxon>Agaricomycetes</taxon>
        <taxon>Agaricomycetidae</taxon>
        <taxon>Agaricales</taxon>
        <taxon>Marasmiineae</taxon>
        <taxon>Mycenaceae</taxon>
        <taxon>Mycena</taxon>
    </lineage>
</organism>
<evidence type="ECO:0000313" key="4">
    <source>
        <dbReference type="Proteomes" id="UP001222325"/>
    </source>
</evidence>
<evidence type="ECO:0000313" key="3">
    <source>
        <dbReference type="EMBL" id="KAJ7076365.1"/>
    </source>
</evidence>
<dbReference type="InterPro" id="IPR036322">
    <property type="entry name" value="WD40_repeat_dom_sf"/>
</dbReference>
<dbReference type="Gene3D" id="1.20.1280.50">
    <property type="match status" value="1"/>
</dbReference>
<reference evidence="3" key="1">
    <citation type="submission" date="2023-03" db="EMBL/GenBank/DDBJ databases">
        <title>Massive genome expansion in bonnet fungi (Mycena s.s.) driven by repeated elements and novel gene families across ecological guilds.</title>
        <authorList>
            <consortium name="Lawrence Berkeley National Laboratory"/>
            <person name="Harder C.B."/>
            <person name="Miyauchi S."/>
            <person name="Viragh M."/>
            <person name="Kuo A."/>
            <person name="Thoen E."/>
            <person name="Andreopoulos B."/>
            <person name="Lu D."/>
            <person name="Skrede I."/>
            <person name="Drula E."/>
            <person name="Henrissat B."/>
            <person name="Morin E."/>
            <person name="Kohler A."/>
            <person name="Barry K."/>
            <person name="LaButti K."/>
            <person name="Morin E."/>
            <person name="Salamov A."/>
            <person name="Lipzen A."/>
            <person name="Mereny Z."/>
            <person name="Hegedus B."/>
            <person name="Baldrian P."/>
            <person name="Stursova M."/>
            <person name="Weitz H."/>
            <person name="Taylor A."/>
            <person name="Grigoriev I.V."/>
            <person name="Nagy L.G."/>
            <person name="Martin F."/>
            <person name="Kauserud H."/>
        </authorList>
    </citation>
    <scope>NUCLEOTIDE SEQUENCE</scope>
    <source>
        <strain evidence="3">CBHHK173m</strain>
    </source>
</reference>
<accession>A0AAD6XK99</accession>
<feature type="domain" description="F-box" evidence="2">
    <location>
        <begin position="34"/>
        <end position="74"/>
    </location>
</feature>
<gene>
    <name evidence="3" type="ORF">B0H15DRAFT_864274</name>
</gene>
<dbReference type="SUPFAM" id="SSF50978">
    <property type="entry name" value="WD40 repeat-like"/>
    <property type="match status" value="1"/>
</dbReference>
<proteinExistence type="predicted"/>
<dbReference type="SMART" id="SM00256">
    <property type="entry name" value="FBOX"/>
    <property type="match status" value="1"/>
</dbReference>
<dbReference type="AlphaFoldDB" id="A0AAD6XK99"/>
<evidence type="ECO:0000259" key="2">
    <source>
        <dbReference type="SMART" id="SM00256"/>
    </source>
</evidence>
<comment type="caution">
    <text evidence="3">The sequence shown here is derived from an EMBL/GenBank/DDBJ whole genome shotgun (WGS) entry which is preliminary data.</text>
</comment>
<name>A0AAD6XK99_9AGAR</name>
<dbReference type="EMBL" id="JARJCN010000082">
    <property type="protein sequence ID" value="KAJ7076365.1"/>
    <property type="molecule type" value="Genomic_DNA"/>
</dbReference>
<protein>
    <recommendedName>
        <fullName evidence="2">F-box domain-containing protein</fullName>
    </recommendedName>
</protein>
<evidence type="ECO:0000256" key="1">
    <source>
        <dbReference type="SAM" id="MobiDB-lite"/>
    </source>
</evidence>
<sequence>MSRRISHSPLPPSKRLHSLSGSAPIRSLNIDTVLYEELIFLIFAHLSWVDLCAAQAVNSRWARLSLDTRLWRDQYLQIFGRSRLRGAKGFIGRTDGREIKRLPERARTDSDIKDWRWMFRVSWNWKKGRCTTEQIEGVLKAPSSGSTPTSKPAHVLLAGSMTIIASSEASLCPEVHCHVQSASTLKQTLLCGSPRHRQLFHITALALDQSPPSSGDLQLAVFLSTGEFLIFAIQQLRPSSSTRKFTYVPTRTTTRTAPIIQAVYHHPLLISLSATFALSIYDLSSDTISHTQTLTAYTTSPPSSLVLSVQAPGNRYKLVLTYAVPIFPVHFSIGVTELIISGYRASSPPLSSSLTSGSPMSVISTRTARALDVPAGWIDQQKLRSMKEQWSRKLLRIQDTQSDGKWVVLAPGEAPVPGARDDPGSSPYQMTGDSPASLQLYRLYLPPVTSISSPAPKLTFVRYLHHTAGAVSSMALADGRCVTLGKNGGIWVWDLESGTGAEVAPPTRSGNSELDSVEKATVVFDDRRIISARAGTLLVRRFDI</sequence>
<dbReference type="Pfam" id="PF12937">
    <property type="entry name" value="F-box-like"/>
    <property type="match status" value="1"/>
</dbReference>